<name>A0A2T1AHD4_TRISK</name>
<accession>A0A2T1AHD4</accession>
<gene>
    <name evidence="2" type="ORF">CLV89_105240</name>
</gene>
<keyword evidence="1" id="KW-1133">Transmembrane helix</keyword>
<dbReference type="AlphaFoldDB" id="A0A2T1AHD4"/>
<dbReference type="OrthoDB" id="7771437at2"/>
<feature type="transmembrane region" description="Helical" evidence="1">
    <location>
        <begin position="31"/>
        <end position="51"/>
    </location>
</feature>
<dbReference type="EMBL" id="PVUF01000005">
    <property type="protein sequence ID" value="PRZ48015.1"/>
    <property type="molecule type" value="Genomic_DNA"/>
</dbReference>
<protein>
    <submittedName>
        <fullName evidence="2">Yip1-like protein</fullName>
    </submittedName>
</protein>
<organism evidence="2 3">
    <name type="scientific">Tritonibacter scottomollicae</name>
    <name type="common">Epibacterium scottomollicae</name>
    <dbReference type="NCBI Taxonomy" id="483013"/>
    <lineage>
        <taxon>Bacteria</taxon>
        <taxon>Pseudomonadati</taxon>
        <taxon>Pseudomonadota</taxon>
        <taxon>Alphaproteobacteria</taxon>
        <taxon>Rhodobacterales</taxon>
        <taxon>Paracoccaceae</taxon>
        <taxon>Tritonibacter</taxon>
    </lineage>
</organism>
<evidence type="ECO:0000313" key="3">
    <source>
        <dbReference type="Proteomes" id="UP000237718"/>
    </source>
</evidence>
<comment type="caution">
    <text evidence="2">The sequence shown here is derived from an EMBL/GenBank/DDBJ whole genome shotgun (WGS) entry which is preliminary data.</text>
</comment>
<dbReference type="Proteomes" id="UP000237718">
    <property type="component" value="Unassembled WGS sequence"/>
</dbReference>
<reference evidence="2 3" key="1">
    <citation type="submission" date="2018-03" db="EMBL/GenBank/DDBJ databases">
        <title>Genomic Encyclopedia of Archaeal and Bacterial Type Strains, Phase II (KMG-II): from individual species to whole genera.</title>
        <authorList>
            <person name="Goeker M."/>
        </authorList>
    </citation>
    <scope>NUCLEOTIDE SEQUENCE [LARGE SCALE GENOMIC DNA]</scope>
    <source>
        <strain evidence="2 3">DSM 25328</strain>
    </source>
</reference>
<proteinExistence type="predicted"/>
<feature type="transmembrane region" description="Helical" evidence="1">
    <location>
        <begin position="105"/>
        <end position="128"/>
    </location>
</feature>
<feature type="transmembrane region" description="Helical" evidence="1">
    <location>
        <begin position="140"/>
        <end position="158"/>
    </location>
</feature>
<evidence type="ECO:0000313" key="2">
    <source>
        <dbReference type="EMBL" id="PRZ48015.1"/>
    </source>
</evidence>
<keyword evidence="1" id="KW-0812">Transmembrane</keyword>
<sequence length="161" mass="17385">MAVTTDITATYRGPRKVIARLLAMGPREDRLLAFLMGACVLMFIAQMPRLAREAHLSGQELNMLLGGALLGIVFIAPLGLYALAMISHLIVRAMGGQGDGYQSRLVLFWAFLAATPVLLLNGLVAGFIGTGPALNAVGGLWVMVFFWFWVSGLIEAYWGNT</sequence>
<dbReference type="RefSeq" id="WP_106163695.1">
    <property type="nucleotide sequence ID" value="NZ_JBLWVM010000006.1"/>
</dbReference>
<keyword evidence="1" id="KW-0472">Membrane</keyword>
<evidence type="ECO:0000256" key="1">
    <source>
        <dbReference type="SAM" id="Phobius"/>
    </source>
</evidence>
<feature type="transmembrane region" description="Helical" evidence="1">
    <location>
        <begin position="63"/>
        <end position="84"/>
    </location>
</feature>